<proteinExistence type="predicted"/>
<organism evidence="1 2">
    <name type="scientific">Rahnella woolbedingensis</name>
    <dbReference type="NCBI Taxonomy" id="1510574"/>
    <lineage>
        <taxon>Bacteria</taxon>
        <taxon>Pseudomonadati</taxon>
        <taxon>Pseudomonadota</taxon>
        <taxon>Gammaproteobacteria</taxon>
        <taxon>Enterobacterales</taxon>
        <taxon>Yersiniaceae</taxon>
        <taxon>Rahnella</taxon>
    </lineage>
</organism>
<protein>
    <submittedName>
        <fullName evidence="1">Uncharacterized protein</fullName>
    </submittedName>
</protein>
<dbReference type="Proteomes" id="UP000284908">
    <property type="component" value="Unassembled WGS sequence"/>
</dbReference>
<evidence type="ECO:0000313" key="1">
    <source>
        <dbReference type="EMBL" id="RJT43006.1"/>
    </source>
</evidence>
<reference evidence="1 2" key="1">
    <citation type="submission" date="2018-09" db="EMBL/GenBank/DDBJ databases">
        <authorList>
            <person name="Le Fleche-Mateos A."/>
        </authorList>
    </citation>
    <scope>NUCLEOTIDE SEQUENCE [LARGE SCALE GENOMIC DNA]</scope>
    <source>
        <strain evidence="1 2">DSM 27399</strain>
    </source>
</reference>
<dbReference type="EMBL" id="RAHH01000018">
    <property type="protein sequence ID" value="RJT43006.1"/>
    <property type="molecule type" value="Genomic_DNA"/>
</dbReference>
<comment type="caution">
    <text evidence="1">The sequence shown here is derived from an EMBL/GenBank/DDBJ whole genome shotgun (WGS) entry which is preliminary data.</text>
</comment>
<dbReference type="RefSeq" id="WP_120133697.1">
    <property type="nucleotide sequence ID" value="NZ_RAHH01000018.1"/>
</dbReference>
<name>A0A419N743_9GAMM</name>
<sequence>MEMRKKLGIAICIVLLGIFVIEGGMRFAIWRSLNELVPVGVKYELSITIPDASGHVICLDSETKNYIGVFYTKWFLSMFWSSVTCRYKSSYMNLVVYDYDTSIGHVYMTNYHWSFYSMGFVEHVMYSL</sequence>
<accession>A0A419N743</accession>
<dbReference type="AlphaFoldDB" id="A0A419N743"/>
<keyword evidence="2" id="KW-1185">Reference proteome</keyword>
<dbReference type="OrthoDB" id="6637388at2"/>
<evidence type="ECO:0000313" key="2">
    <source>
        <dbReference type="Proteomes" id="UP000284908"/>
    </source>
</evidence>
<gene>
    <name evidence="1" type="ORF">D6C13_15955</name>
</gene>